<name>A0A6M3LAD0_9ZZZZ</name>
<reference evidence="1" key="1">
    <citation type="submission" date="2020-03" db="EMBL/GenBank/DDBJ databases">
        <title>The deep terrestrial virosphere.</title>
        <authorList>
            <person name="Holmfeldt K."/>
            <person name="Nilsson E."/>
            <person name="Simone D."/>
            <person name="Lopez-Fernandez M."/>
            <person name="Wu X."/>
            <person name="de Brujin I."/>
            <person name="Lundin D."/>
            <person name="Andersson A."/>
            <person name="Bertilsson S."/>
            <person name="Dopson M."/>
        </authorList>
    </citation>
    <scope>NUCLEOTIDE SEQUENCE</scope>
    <source>
        <strain evidence="1">MM415B03367</strain>
    </source>
</reference>
<proteinExistence type="predicted"/>
<protein>
    <submittedName>
        <fullName evidence="1">Uncharacterized protein</fullName>
    </submittedName>
</protein>
<accession>A0A6M3LAD0</accession>
<dbReference type="AlphaFoldDB" id="A0A6M3LAD0"/>
<gene>
    <name evidence="1" type="ORF">MM415B03367_0011</name>
</gene>
<organism evidence="1">
    <name type="scientific">viral metagenome</name>
    <dbReference type="NCBI Taxonomy" id="1070528"/>
    <lineage>
        <taxon>unclassified sequences</taxon>
        <taxon>metagenomes</taxon>
        <taxon>organismal metagenomes</taxon>
    </lineage>
</organism>
<sequence>MRGIGSIMRGFDNSRFYKEILPAMISVADDNNCVCYQDPLSDNIVFKYMDNELKYSIPNEFFYVNLSDGRWDNVHAEMSRAIVFCRQHLKAIEWPWKPEWLKRKELLFMDFST</sequence>
<evidence type="ECO:0000313" key="1">
    <source>
        <dbReference type="EMBL" id="QJA91433.1"/>
    </source>
</evidence>
<dbReference type="EMBL" id="MT142987">
    <property type="protein sequence ID" value="QJA91433.1"/>
    <property type="molecule type" value="Genomic_DNA"/>
</dbReference>